<dbReference type="PANTHER" id="PTHR19288:SF93">
    <property type="entry name" value="FI11325P-RELATED"/>
    <property type="match status" value="1"/>
</dbReference>
<dbReference type="Gene3D" id="3.40.50.1000">
    <property type="entry name" value="HAD superfamily/HAD-like"/>
    <property type="match status" value="2"/>
</dbReference>
<dbReference type="GO" id="GO:0005737">
    <property type="term" value="C:cytoplasm"/>
    <property type="evidence" value="ECO:0007669"/>
    <property type="project" value="TreeGrafter"/>
</dbReference>
<evidence type="ECO:0000256" key="1">
    <source>
        <dbReference type="SAM" id="SignalP"/>
    </source>
</evidence>
<dbReference type="InParanoid" id="B7G5Q4"/>
<protein>
    <submittedName>
        <fullName evidence="2">Phosphoglycolate phosphatase</fullName>
    </submittedName>
</protein>
<dbReference type="EMBL" id="CM000617">
    <property type="protein sequence ID" value="EEC46194.1"/>
    <property type="molecule type" value="Genomic_DNA"/>
</dbReference>
<dbReference type="AlphaFoldDB" id="B7G5Q4"/>
<evidence type="ECO:0000313" key="2">
    <source>
        <dbReference type="EMBL" id="EEC46194.1"/>
    </source>
</evidence>
<dbReference type="Proteomes" id="UP000000759">
    <property type="component" value="Chromosome 15"/>
</dbReference>
<keyword evidence="1" id="KW-0732">Signal</keyword>
<dbReference type="RefSeq" id="XP_002182293.1">
    <property type="nucleotide sequence ID" value="XM_002182257.1"/>
</dbReference>
<dbReference type="GO" id="GO:0016791">
    <property type="term" value="F:phosphatase activity"/>
    <property type="evidence" value="ECO:0007669"/>
    <property type="project" value="TreeGrafter"/>
</dbReference>
<dbReference type="KEGG" id="pti:PHATRDRAFT_48026"/>
<dbReference type="NCBIfam" id="TIGR01460">
    <property type="entry name" value="HAD-SF-IIA"/>
    <property type="match status" value="1"/>
</dbReference>
<dbReference type="OrthoDB" id="413953at2759"/>
<dbReference type="SUPFAM" id="SSF56784">
    <property type="entry name" value="HAD-like"/>
    <property type="match status" value="1"/>
</dbReference>
<dbReference type="InterPro" id="IPR006357">
    <property type="entry name" value="HAD-SF_hydro_IIA"/>
</dbReference>
<accession>B7G5Q4</accession>
<dbReference type="InterPro" id="IPR023214">
    <property type="entry name" value="HAD_sf"/>
</dbReference>
<organism evidence="2 3">
    <name type="scientific">Phaeodactylum tricornutum (strain CCAP 1055/1)</name>
    <dbReference type="NCBI Taxonomy" id="556484"/>
    <lineage>
        <taxon>Eukaryota</taxon>
        <taxon>Sar</taxon>
        <taxon>Stramenopiles</taxon>
        <taxon>Ochrophyta</taxon>
        <taxon>Bacillariophyta</taxon>
        <taxon>Bacillariophyceae</taxon>
        <taxon>Bacillariophycidae</taxon>
        <taxon>Naviculales</taxon>
        <taxon>Phaeodactylaceae</taxon>
        <taxon>Phaeodactylum</taxon>
    </lineage>
</organism>
<dbReference type="HOGENOM" id="CLU_043473_0_2_1"/>
<dbReference type="Pfam" id="PF13344">
    <property type="entry name" value="Hydrolase_6"/>
    <property type="match status" value="1"/>
</dbReference>
<evidence type="ECO:0000313" key="3">
    <source>
        <dbReference type="Proteomes" id="UP000000759"/>
    </source>
</evidence>
<name>B7G5Q4_PHATC</name>
<dbReference type="STRING" id="556484.B7G5Q4"/>
<reference evidence="3" key="2">
    <citation type="submission" date="2008-08" db="EMBL/GenBank/DDBJ databases">
        <authorList>
            <consortium name="Diatom Consortium"/>
            <person name="Grigoriev I."/>
            <person name="Grimwood J."/>
            <person name="Kuo A."/>
            <person name="Otillar R.P."/>
            <person name="Salamov A."/>
            <person name="Detter J.C."/>
            <person name="Lindquist E."/>
            <person name="Shapiro H."/>
            <person name="Lucas S."/>
            <person name="Glavina del Rio T."/>
            <person name="Pitluck S."/>
            <person name="Rokhsar D."/>
            <person name="Bowler C."/>
        </authorList>
    </citation>
    <scope>GENOME REANNOTATION</scope>
    <source>
        <strain evidence="3">CCAP 1055/1</strain>
    </source>
</reference>
<feature type="signal peptide" evidence="1">
    <location>
        <begin position="1"/>
        <end position="22"/>
    </location>
</feature>
<feature type="chain" id="PRO_5002855801" evidence="1">
    <location>
        <begin position="23"/>
        <end position="389"/>
    </location>
</feature>
<dbReference type="GeneID" id="7203019"/>
<dbReference type="PANTHER" id="PTHR19288">
    <property type="entry name" value="4-NITROPHENYLPHOSPHATASE-RELATED"/>
    <property type="match status" value="1"/>
</dbReference>
<gene>
    <name evidence="2" type="primary">PGP_2</name>
    <name evidence="2" type="ORF">PHATRDRAFT_48026</name>
</gene>
<reference evidence="2 3" key="1">
    <citation type="journal article" date="2008" name="Nature">
        <title>The Phaeodactylum genome reveals the evolutionary history of diatom genomes.</title>
        <authorList>
            <person name="Bowler C."/>
            <person name="Allen A.E."/>
            <person name="Badger J.H."/>
            <person name="Grimwood J."/>
            <person name="Jabbari K."/>
            <person name="Kuo A."/>
            <person name="Maheswari U."/>
            <person name="Martens C."/>
            <person name="Maumus F."/>
            <person name="Otillar R.P."/>
            <person name="Rayko E."/>
            <person name="Salamov A."/>
            <person name="Vandepoele K."/>
            <person name="Beszteri B."/>
            <person name="Gruber A."/>
            <person name="Heijde M."/>
            <person name="Katinka M."/>
            <person name="Mock T."/>
            <person name="Valentin K."/>
            <person name="Verret F."/>
            <person name="Berges J.A."/>
            <person name="Brownlee C."/>
            <person name="Cadoret J.P."/>
            <person name="Chiovitti A."/>
            <person name="Choi C.J."/>
            <person name="Coesel S."/>
            <person name="De Martino A."/>
            <person name="Detter J.C."/>
            <person name="Durkin C."/>
            <person name="Falciatore A."/>
            <person name="Fournet J."/>
            <person name="Haruta M."/>
            <person name="Huysman M.J."/>
            <person name="Jenkins B.D."/>
            <person name="Jiroutova K."/>
            <person name="Jorgensen R.E."/>
            <person name="Joubert Y."/>
            <person name="Kaplan A."/>
            <person name="Kroger N."/>
            <person name="Kroth P.G."/>
            <person name="La Roche J."/>
            <person name="Lindquist E."/>
            <person name="Lommer M."/>
            <person name="Martin-Jezequel V."/>
            <person name="Lopez P.J."/>
            <person name="Lucas S."/>
            <person name="Mangogna M."/>
            <person name="McGinnis K."/>
            <person name="Medlin L.K."/>
            <person name="Montsant A."/>
            <person name="Oudot-Le Secq M.P."/>
            <person name="Napoli C."/>
            <person name="Obornik M."/>
            <person name="Parker M.S."/>
            <person name="Petit J.L."/>
            <person name="Porcel B.M."/>
            <person name="Poulsen N."/>
            <person name="Robison M."/>
            <person name="Rychlewski L."/>
            <person name="Rynearson T.A."/>
            <person name="Schmutz J."/>
            <person name="Shapiro H."/>
            <person name="Siaut M."/>
            <person name="Stanley M."/>
            <person name="Sussman M.R."/>
            <person name="Taylor A.R."/>
            <person name="Vardi A."/>
            <person name="von Dassow P."/>
            <person name="Vyverman W."/>
            <person name="Willis A."/>
            <person name="Wyrwicz L.S."/>
            <person name="Rokhsar D.S."/>
            <person name="Weissenbach J."/>
            <person name="Armbrust E.V."/>
            <person name="Green B.R."/>
            <person name="Van de Peer Y."/>
            <person name="Grigoriev I.V."/>
        </authorList>
    </citation>
    <scope>NUCLEOTIDE SEQUENCE [LARGE SCALE GENOMIC DNA]</scope>
    <source>
        <strain evidence="2 3">CCAP 1055/1</strain>
    </source>
</reference>
<sequence length="389" mass="42039">MSLRMAGTLALFVTGATTRALGRSGGTSKRPFSLRLPLQTGTQPTLALSLSSSASANKPTLSLTEQMRKESEAELAKLAHHYEDRARNDPAFADLAPIIWKTLDEATAFVNDHIETIMFDCDGVVYRTPDECPGAKECIQRLLDKGKRVFFVTNNAASNRSQLRAKLSEILAIENLTDDMMVPSSYSCARFLQREILDRKGRGRLFVIGSRGLCDELEQTGFEVLTGNGPLDSDASMTREDLATYPFSEHPVDAVVVANVLLQMNPDAPLVATNKDAFDLVGVDGRHIPGNGCAVVALEHSSKRTAINVGKPSATLADLIAADHGINPSRTMFVGDRLDTDIQFGVENGMHSVLVMTGVTTADSMVQLGNGTNDEPLPNIVIPHIGLLY</sequence>
<keyword evidence="3" id="KW-1185">Reference proteome</keyword>
<proteinExistence type="predicted"/>
<dbReference type="Pfam" id="PF13242">
    <property type="entry name" value="Hydrolase_like"/>
    <property type="match status" value="1"/>
</dbReference>
<dbReference type="InterPro" id="IPR036412">
    <property type="entry name" value="HAD-like_sf"/>
</dbReference>